<evidence type="ECO:0000256" key="1">
    <source>
        <dbReference type="ARBA" id="ARBA00022475"/>
    </source>
</evidence>
<keyword evidence="1 10" id="KW-1003">Cell membrane</keyword>
<evidence type="ECO:0000313" key="11">
    <source>
        <dbReference type="EMBL" id="KAA9130497.1"/>
    </source>
</evidence>
<comment type="subunit">
    <text evidence="10">Probably interacts with PlsX.</text>
</comment>
<dbReference type="PANTHER" id="PTHR30309">
    <property type="entry name" value="INNER MEMBRANE PROTEIN YGIH"/>
    <property type="match status" value="1"/>
</dbReference>
<comment type="catalytic activity">
    <reaction evidence="10">
        <text>an acyl phosphate + sn-glycerol 3-phosphate = a 1-acyl-sn-glycero-3-phosphate + phosphate</text>
        <dbReference type="Rhea" id="RHEA:34075"/>
        <dbReference type="ChEBI" id="CHEBI:43474"/>
        <dbReference type="ChEBI" id="CHEBI:57597"/>
        <dbReference type="ChEBI" id="CHEBI:57970"/>
        <dbReference type="ChEBI" id="CHEBI:59918"/>
        <dbReference type="EC" id="2.3.1.275"/>
    </reaction>
</comment>
<dbReference type="GO" id="GO:0008654">
    <property type="term" value="P:phospholipid biosynthetic process"/>
    <property type="evidence" value="ECO:0007669"/>
    <property type="project" value="UniProtKB-UniRule"/>
</dbReference>
<dbReference type="InterPro" id="IPR003811">
    <property type="entry name" value="G3P_acylTferase_PlsY"/>
</dbReference>
<keyword evidence="12" id="KW-1185">Reference proteome</keyword>
<keyword evidence="8 10" id="KW-0594">Phospholipid biosynthesis</keyword>
<accession>A0A5N0T8M8</accession>
<feature type="transmembrane region" description="Helical" evidence="10">
    <location>
        <begin position="81"/>
        <end position="99"/>
    </location>
</feature>
<proteinExistence type="inferred from homology"/>
<dbReference type="GO" id="GO:0005886">
    <property type="term" value="C:plasma membrane"/>
    <property type="evidence" value="ECO:0007669"/>
    <property type="project" value="UniProtKB-SubCell"/>
</dbReference>
<evidence type="ECO:0000256" key="5">
    <source>
        <dbReference type="ARBA" id="ARBA00022989"/>
    </source>
</evidence>
<feature type="transmembrane region" description="Helical" evidence="10">
    <location>
        <begin position="120"/>
        <end position="149"/>
    </location>
</feature>
<dbReference type="HAMAP" id="MF_01043">
    <property type="entry name" value="PlsY"/>
    <property type="match status" value="1"/>
</dbReference>
<comment type="subcellular location">
    <subcellularLocation>
        <location evidence="10">Cell membrane</location>
        <topology evidence="10">Multi-pass membrane protein</topology>
    </subcellularLocation>
</comment>
<keyword evidence="5 10" id="KW-1133">Transmembrane helix</keyword>
<evidence type="ECO:0000256" key="4">
    <source>
        <dbReference type="ARBA" id="ARBA00022692"/>
    </source>
</evidence>
<evidence type="ECO:0000313" key="12">
    <source>
        <dbReference type="Proteomes" id="UP000325372"/>
    </source>
</evidence>
<feature type="transmembrane region" description="Helical" evidence="10">
    <location>
        <begin position="6"/>
        <end position="24"/>
    </location>
</feature>
<dbReference type="GO" id="GO:0043772">
    <property type="term" value="F:acyl-phosphate glycerol-3-phosphate acyltransferase activity"/>
    <property type="evidence" value="ECO:0007669"/>
    <property type="project" value="UniProtKB-UniRule"/>
</dbReference>
<gene>
    <name evidence="10 11" type="primary">plsY</name>
    <name evidence="11" type="ORF">F3N42_12450</name>
</gene>
<evidence type="ECO:0000256" key="2">
    <source>
        <dbReference type="ARBA" id="ARBA00022516"/>
    </source>
</evidence>
<dbReference type="SMART" id="SM01207">
    <property type="entry name" value="G3P_acyltransf"/>
    <property type="match status" value="1"/>
</dbReference>
<dbReference type="NCBIfam" id="TIGR00023">
    <property type="entry name" value="glycerol-3-phosphate 1-O-acyltransferase PlsY"/>
    <property type="match status" value="1"/>
</dbReference>
<dbReference type="Proteomes" id="UP000325372">
    <property type="component" value="Unassembled WGS sequence"/>
</dbReference>
<sequence>MTEAMVEILVGYLLGSVSGSLLLGKIKNIDIRTHGSGNAGGTNALRTLGFRFALGVIIIDVGKGVLAAGWAPHLLGDAPEWQVLACGFAAVFGHCYPVFHGFRGGKGAATAVGVLAAAQPWLLVPLAITWVLTLILSGYVGLATVLAMLSLFPAALWLGKSTAVLIFAAALGLFVAFTHRSNFRNLAAGTEHRFERVRLVNGFRRAPKDD</sequence>
<keyword evidence="2 10" id="KW-0444">Lipid biosynthesis</keyword>
<evidence type="ECO:0000256" key="6">
    <source>
        <dbReference type="ARBA" id="ARBA00023098"/>
    </source>
</evidence>
<keyword evidence="3 10" id="KW-0808">Transferase</keyword>
<reference evidence="11 12" key="1">
    <citation type="submission" date="2019-09" db="EMBL/GenBank/DDBJ databases">
        <title>Wenzhouxiangella sp. Genome sequencing and assembly.</title>
        <authorList>
            <person name="Zhang R."/>
        </authorList>
    </citation>
    <scope>NUCLEOTIDE SEQUENCE [LARGE SCALE GENOMIC DNA]</scope>
    <source>
        <strain evidence="11 12">W260</strain>
    </source>
</reference>
<evidence type="ECO:0000256" key="10">
    <source>
        <dbReference type="HAMAP-Rule" id="MF_01043"/>
    </source>
</evidence>
<keyword evidence="7 10" id="KW-0472">Membrane</keyword>
<name>A0A5N0T8M8_9GAMM</name>
<comment type="caution">
    <text evidence="11">The sequence shown here is derived from an EMBL/GenBank/DDBJ whole genome shotgun (WGS) entry which is preliminary data.</text>
</comment>
<keyword evidence="11" id="KW-0012">Acyltransferase</keyword>
<evidence type="ECO:0000256" key="3">
    <source>
        <dbReference type="ARBA" id="ARBA00022679"/>
    </source>
</evidence>
<feature type="transmembrane region" description="Helical" evidence="10">
    <location>
        <begin position="52"/>
        <end position="75"/>
    </location>
</feature>
<dbReference type="PANTHER" id="PTHR30309:SF0">
    <property type="entry name" value="GLYCEROL-3-PHOSPHATE ACYLTRANSFERASE-RELATED"/>
    <property type="match status" value="1"/>
</dbReference>
<comment type="function">
    <text evidence="10">Catalyzes the transfer of an acyl group from acyl-phosphate (acyl-PO(4)) to glycerol-3-phosphate (G3P) to form lysophosphatidic acid (LPA). This enzyme utilizes acyl-phosphate as fatty acyl donor, but not acyl-CoA or acyl-ACP.</text>
</comment>
<keyword evidence="6 10" id="KW-0443">Lipid metabolism</keyword>
<evidence type="ECO:0000256" key="9">
    <source>
        <dbReference type="ARBA" id="ARBA00023264"/>
    </source>
</evidence>
<dbReference type="EMBL" id="VYXP01000007">
    <property type="protein sequence ID" value="KAA9130497.1"/>
    <property type="molecule type" value="Genomic_DNA"/>
</dbReference>
<evidence type="ECO:0000256" key="7">
    <source>
        <dbReference type="ARBA" id="ARBA00023136"/>
    </source>
</evidence>
<keyword evidence="4 10" id="KW-0812">Transmembrane</keyword>
<dbReference type="EC" id="2.3.1.275" evidence="10"/>
<keyword evidence="9 10" id="KW-1208">Phospholipid metabolism</keyword>
<feature type="transmembrane region" description="Helical" evidence="10">
    <location>
        <begin position="155"/>
        <end position="177"/>
    </location>
</feature>
<dbReference type="Pfam" id="PF02660">
    <property type="entry name" value="G3P_acyltransf"/>
    <property type="match status" value="1"/>
</dbReference>
<evidence type="ECO:0000256" key="8">
    <source>
        <dbReference type="ARBA" id="ARBA00023209"/>
    </source>
</evidence>
<comment type="pathway">
    <text evidence="10">Lipid metabolism; phospholipid metabolism.</text>
</comment>
<dbReference type="RefSeq" id="WP_150864801.1">
    <property type="nucleotide sequence ID" value="NZ_VYXP01000007.1"/>
</dbReference>
<protein>
    <recommendedName>
        <fullName evidence="10">Glycerol-3-phosphate acyltransferase</fullName>
    </recommendedName>
    <alternativeName>
        <fullName evidence="10">Acyl-PO4 G3P acyltransferase</fullName>
    </alternativeName>
    <alternativeName>
        <fullName evidence="10">Acyl-phosphate--glycerol-3-phosphate acyltransferase</fullName>
    </alternativeName>
    <alternativeName>
        <fullName evidence="10">G3P acyltransferase</fullName>
        <shortName evidence="10">GPAT</shortName>
        <ecNumber evidence="10">2.3.1.275</ecNumber>
    </alternativeName>
    <alternativeName>
        <fullName evidence="10">Lysophosphatidic acid synthase</fullName>
        <shortName evidence="10">LPA synthase</shortName>
    </alternativeName>
</protein>
<dbReference type="UniPathway" id="UPA00085"/>
<comment type="similarity">
    <text evidence="10">Belongs to the PlsY family.</text>
</comment>
<organism evidence="11 12">
    <name type="scientific">Marinihelvus fidelis</name>
    <dbReference type="NCBI Taxonomy" id="2613842"/>
    <lineage>
        <taxon>Bacteria</taxon>
        <taxon>Pseudomonadati</taxon>
        <taxon>Pseudomonadota</taxon>
        <taxon>Gammaproteobacteria</taxon>
        <taxon>Chromatiales</taxon>
        <taxon>Wenzhouxiangellaceae</taxon>
        <taxon>Marinihelvus</taxon>
    </lineage>
</organism>
<dbReference type="AlphaFoldDB" id="A0A5N0T8M8"/>